<dbReference type="InterPro" id="IPR019546">
    <property type="entry name" value="TAT_signal_bac_arc"/>
</dbReference>
<evidence type="ECO:0000313" key="4">
    <source>
        <dbReference type="Proteomes" id="UP001285263"/>
    </source>
</evidence>
<dbReference type="InterPro" id="IPR038162">
    <property type="entry name" value="SoxY_sf"/>
</dbReference>
<evidence type="ECO:0000256" key="1">
    <source>
        <dbReference type="SAM" id="SignalP"/>
    </source>
</evidence>
<gene>
    <name evidence="3" type="primary">soxY</name>
    <name evidence="3" type="ORF">SNE35_03070</name>
</gene>
<keyword evidence="4" id="KW-1185">Reference proteome</keyword>
<dbReference type="Proteomes" id="UP001285263">
    <property type="component" value="Unassembled WGS sequence"/>
</dbReference>
<dbReference type="NCBIfam" id="TIGR04488">
    <property type="entry name" value="SoxY_true_GGCGG"/>
    <property type="match status" value="1"/>
</dbReference>
<reference evidence="3 4" key="1">
    <citation type="submission" date="2023-11" db="EMBL/GenBank/DDBJ databases">
        <title>Paucibacter sp. nov., isolated from fresh soil in Korea.</title>
        <authorList>
            <person name="Le N.T.T."/>
        </authorList>
    </citation>
    <scope>NUCLEOTIDE SEQUENCE [LARGE SCALE GENOMIC DNA]</scope>
    <source>
        <strain evidence="3 4">R3-3</strain>
    </source>
</reference>
<keyword evidence="1" id="KW-0732">Signal</keyword>
<sequence length="156" mass="16225">MNLTLNRRDLLKHSAAVAGLLAGAGLLPQLAHAEAVSQAAFAAKSMDELYKALGIAKPVESPLVTLTGPDIAENGAVVPLAVASTAPNVKRLLVLVEKNPNILTATFDVTEFVEPSMSTRVKMGQTSNVYAVAITSDNKVLFAQKEIKVTLGGCGG</sequence>
<dbReference type="InterPro" id="IPR006311">
    <property type="entry name" value="TAT_signal"/>
</dbReference>
<dbReference type="PROSITE" id="PS51318">
    <property type="entry name" value="TAT"/>
    <property type="match status" value="1"/>
</dbReference>
<feature type="signal peptide" evidence="1">
    <location>
        <begin position="1"/>
        <end position="33"/>
    </location>
</feature>
<accession>A0ABU5DB12</accession>
<dbReference type="PIRSF" id="PIRSF010312">
    <property type="entry name" value="Sulphur_oxidation_SoxY"/>
    <property type="match status" value="1"/>
</dbReference>
<proteinExistence type="predicted"/>
<dbReference type="InterPro" id="IPR032711">
    <property type="entry name" value="SoxY"/>
</dbReference>
<dbReference type="Gene3D" id="2.60.40.2470">
    <property type="entry name" value="SoxY domain"/>
    <property type="match status" value="1"/>
</dbReference>
<dbReference type="Pfam" id="PF13501">
    <property type="entry name" value="SoxY"/>
    <property type="match status" value="1"/>
</dbReference>
<dbReference type="InterPro" id="IPR016568">
    <property type="entry name" value="Sulphur_oxidation_SoxY"/>
</dbReference>
<comment type="caution">
    <text evidence="3">The sequence shown here is derived from an EMBL/GenBank/DDBJ whole genome shotgun (WGS) entry which is preliminary data.</text>
</comment>
<feature type="chain" id="PRO_5047023280" evidence="1">
    <location>
        <begin position="34"/>
        <end position="156"/>
    </location>
</feature>
<dbReference type="RefSeq" id="WP_320421356.1">
    <property type="nucleotide sequence ID" value="NZ_JAXCLA010000001.1"/>
</dbReference>
<name>A0ABU5DB12_9BURK</name>
<evidence type="ECO:0000259" key="2">
    <source>
        <dbReference type="Pfam" id="PF13501"/>
    </source>
</evidence>
<dbReference type="NCBIfam" id="TIGR01409">
    <property type="entry name" value="TAT_signal_seq"/>
    <property type="match status" value="1"/>
</dbReference>
<evidence type="ECO:0000313" key="3">
    <source>
        <dbReference type="EMBL" id="MDY0743465.1"/>
    </source>
</evidence>
<feature type="domain" description="Ig-like SoxY" evidence="2">
    <location>
        <begin position="53"/>
        <end position="154"/>
    </location>
</feature>
<organism evidence="3 4">
    <name type="scientific">Roseateles agri</name>
    <dbReference type="NCBI Taxonomy" id="3098619"/>
    <lineage>
        <taxon>Bacteria</taxon>
        <taxon>Pseudomonadati</taxon>
        <taxon>Pseudomonadota</taxon>
        <taxon>Betaproteobacteria</taxon>
        <taxon>Burkholderiales</taxon>
        <taxon>Sphaerotilaceae</taxon>
        <taxon>Roseateles</taxon>
    </lineage>
</organism>
<protein>
    <submittedName>
        <fullName evidence="3">Thiosulfate oxidation carrier protein SoxY</fullName>
    </submittedName>
</protein>
<dbReference type="EMBL" id="JAXCLA010000001">
    <property type="protein sequence ID" value="MDY0743465.1"/>
    <property type="molecule type" value="Genomic_DNA"/>
</dbReference>